<feature type="region of interest" description="Disordered" evidence="7">
    <location>
        <begin position="18"/>
        <end position="52"/>
    </location>
</feature>
<dbReference type="InterPro" id="IPR051863">
    <property type="entry name" value="HIPP"/>
</dbReference>
<accession>A0AAD2E9J0</accession>
<dbReference type="Proteomes" id="UP000834106">
    <property type="component" value="Chromosome 17"/>
</dbReference>
<dbReference type="GO" id="GO:0009626">
    <property type="term" value="P:plant-type hypersensitive response"/>
    <property type="evidence" value="ECO:0007669"/>
    <property type="project" value="UniProtKB-KW"/>
</dbReference>
<dbReference type="GO" id="GO:0016020">
    <property type="term" value="C:membrane"/>
    <property type="evidence" value="ECO:0007669"/>
    <property type="project" value="UniProtKB-SubCell"/>
</dbReference>
<dbReference type="Pfam" id="PF00403">
    <property type="entry name" value="HMA"/>
    <property type="match status" value="1"/>
</dbReference>
<keyword evidence="4" id="KW-0449">Lipoprotein</keyword>
<evidence type="ECO:0000256" key="3">
    <source>
        <dbReference type="ARBA" id="ARBA00022723"/>
    </source>
</evidence>
<dbReference type="Gene3D" id="3.30.70.100">
    <property type="match status" value="1"/>
</dbReference>
<keyword evidence="10" id="KW-1185">Reference proteome</keyword>
<protein>
    <recommendedName>
        <fullName evidence="8">HMA domain-containing protein</fullName>
    </recommendedName>
</protein>
<comment type="similarity">
    <text evidence="6">Belongs to the HIPP family.</text>
</comment>
<evidence type="ECO:0000256" key="7">
    <source>
        <dbReference type="SAM" id="MobiDB-lite"/>
    </source>
</evidence>
<gene>
    <name evidence="9" type="ORF">FPE_LOCUS27186</name>
</gene>
<evidence type="ECO:0000256" key="5">
    <source>
        <dbReference type="ARBA" id="ARBA00023289"/>
    </source>
</evidence>
<evidence type="ECO:0000256" key="4">
    <source>
        <dbReference type="ARBA" id="ARBA00023288"/>
    </source>
</evidence>
<dbReference type="AlphaFoldDB" id="A0AAD2E9J0"/>
<dbReference type="GO" id="GO:0046872">
    <property type="term" value="F:metal ion binding"/>
    <property type="evidence" value="ECO:0007669"/>
    <property type="project" value="UniProtKB-KW"/>
</dbReference>
<dbReference type="PANTHER" id="PTHR45811:SF50">
    <property type="entry name" value="HEAVY METAL-ASSOCIATED ISOPRENYLATED PLANT PROTEIN 12-RELATED"/>
    <property type="match status" value="1"/>
</dbReference>
<evidence type="ECO:0000256" key="6">
    <source>
        <dbReference type="ARBA" id="ARBA00024045"/>
    </source>
</evidence>
<keyword evidence="5" id="KW-0636">Prenylation</keyword>
<dbReference type="EMBL" id="OU503052">
    <property type="protein sequence ID" value="CAI9779756.1"/>
    <property type="molecule type" value="Genomic_DNA"/>
</dbReference>
<feature type="domain" description="HMA" evidence="8">
    <location>
        <begin position="61"/>
        <end position="109"/>
    </location>
</feature>
<evidence type="ECO:0000256" key="2">
    <source>
        <dbReference type="ARBA" id="ARBA00022481"/>
    </source>
</evidence>
<dbReference type="PANTHER" id="PTHR45811">
    <property type="entry name" value="COPPER TRANSPORT PROTEIN FAMILY-RELATED"/>
    <property type="match status" value="1"/>
</dbReference>
<dbReference type="InterPro" id="IPR006121">
    <property type="entry name" value="HMA_dom"/>
</dbReference>
<name>A0AAD2E9J0_9LAMI</name>
<feature type="compositionally biased region" description="Basic and acidic residues" evidence="7">
    <location>
        <begin position="32"/>
        <end position="42"/>
    </location>
</feature>
<sequence length="122" mass="13795">MLRLACLLDPITKSSNCQIQQDESGHFHRRETKLDRLRKESDNPSGSNTRSKALKMVIKLEMRGEKEKAKAMKLVSSFPGILSVAVDLENELTVVGDFDPYKVEKNLRKLWPTEIVTIGPAK</sequence>
<comment type="subcellular location">
    <subcellularLocation>
        <location evidence="1">Membrane</location>
        <topology evidence="1">Peripheral membrane protein</topology>
    </subcellularLocation>
</comment>
<evidence type="ECO:0000256" key="1">
    <source>
        <dbReference type="ARBA" id="ARBA00004170"/>
    </source>
</evidence>
<keyword evidence="2" id="KW-0488">Methylation</keyword>
<evidence type="ECO:0000313" key="10">
    <source>
        <dbReference type="Proteomes" id="UP000834106"/>
    </source>
</evidence>
<organism evidence="9 10">
    <name type="scientific">Fraxinus pennsylvanica</name>
    <dbReference type="NCBI Taxonomy" id="56036"/>
    <lineage>
        <taxon>Eukaryota</taxon>
        <taxon>Viridiplantae</taxon>
        <taxon>Streptophyta</taxon>
        <taxon>Embryophyta</taxon>
        <taxon>Tracheophyta</taxon>
        <taxon>Spermatophyta</taxon>
        <taxon>Magnoliopsida</taxon>
        <taxon>eudicotyledons</taxon>
        <taxon>Gunneridae</taxon>
        <taxon>Pentapetalae</taxon>
        <taxon>asterids</taxon>
        <taxon>lamiids</taxon>
        <taxon>Lamiales</taxon>
        <taxon>Oleaceae</taxon>
        <taxon>Oleeae</taxon>
        <taxon>Fraxinus</taxon>
    </lineage>
</organism>
<evidence type="ECO:0000313" key="9">
    <source>
        <dbReference type="EMBL" id="CAI9779756.1"/>
    </source>
</evidence>
<proteinExistence type="inferred from homology"/>
<keyword evidence="3" id="KW-0479">Metal-binding</keyword>
<reference evidence="9" key="1">
    <citation type="submission" date="2023-05" db="EMBL/GenBank/DDBJ databases">
        <authorList>
            <person name="Huff M."/>
        </authorList>
    </citation>
    <scope>NUCLEOTIDE SEQUENCE</scope>
</reference>
<evidence type="ECO:0000259" key="8">
    <source>
        <dbReference type="Pfam" id="PF00403"/>
    </source>
</evidence>